<reference evidence="2 3" key="1">
    <citation type="submission" date="2017-02" db="EMBL/GenBank/DDBJ databases">
        <authorList>
            <person name="Peterson S.W."/>
        </authorList>
    </citation>
    <scope>NUCLEOTIDE SEQUENCE [LARGE SCALE GENOMIC DNA]</scope>
    <source>
        <strain evidence="2 3">CECT 9027</strain>
    </source>
</reference>
<gene>
    <name evidence="2" type="primary">blh</name>
    <name evidence="2" type="ORF">VPAL9027_00775</name>
</gene>
<keyword evidence="3" id="KW-1185">Reference proteome</keyword>
<dbReference type="CDD" id="cd14503">
    <property type="entry name" value="PTP-bact"/>
    <property type="match status" value="1"/>
</dbReference>
<organism evidence="2 3">
    <name type="scientific">Vibrio palustris</name>
    <dbReference type="NCBI Taxonomy" id="1918946"/>
    <lineage>
        <taxon>Bacteria</taxon>
        <taxon>Pseudomonadati</taxon>
        <taxon>Pseudomonadota</taxon>
        <taxon>Gammaproteobacteria</taxon>
        <taxon>Vibrionales</taxon>
        <taxon>Vibrionaceae</taxon>
        <taxon>Vibrio</taxon>
    </lineage>
</organism>
<dbReference type="AlphaFoldDB" id="A0A1R4B1N6"/>
<dbReference type="Pfam" id="PF04273">
    <property type="entry name" value="BLH_phosphatase"/>
    <property type="match status" value="1"/>
</dbReference>
<evidence type="ECO:0000259" key="1">
    <source>
        <dbReference type="Pfam" id="PF04273"/>
    </source>
</evidence>
<feature type="domain" description="Beta-lactamase hydrolase-like protein phosphatase-like" evidence="1">
    <location>
        <begin position="8"/>
        <end position="107"/>
    </location>
</feature>
<dbReference type="EC" id="3.-.-.-" evidence="2"/>
<dbReference type="GO" id="GO:0016787">
    <property type="term" value="F:hydrolase activity"/>
    <property type="evidence" value="ECO:0007669"/>
    <property type="project" value="UniProtKB-KW"/>
</dbReference>
<sequence>MTIRIVPLTEALSVAGQIEPSDLTSIADSGFKTLICNRPDGEGEEQPLNKELAILAKQLGMTFIEQPVTSGAITKADIAQFADILHTAQTPILAFCRTGTRCSTLWVEASNDLGSRAARRDTATSLGFSIPS</sequence>
<dbReference type="InterPro" id="IPR029021">
    <property type="entry name" value="Prot-tyrosine_phosphatase-like"/>
</dbReference>
<dbReference type="RefSeq" id="WP_077312488.1">
    <property type="nucleotide sequence ID" value="NZ_AP024887.1"/>
</dbReference>
<dbReference type="NCBIfam" id="TIGR01244">
    <property type="entry name" value="TIGR01244 family sulfur transferase"/>
    <property type="match status" value="1"/>
</dbReference>
<evidence type="ECO:0000313" key="2">
    <source>
        <dbReference type="EMBL" id="SJL82834.1"/>
    </source>
</evidence>
<protein>
    <submittedName>
        <fullName evidence="2">Beta-lactamase hydrolase-like protein</fullName>
        <ecNumber evidence="2">3.-.-.-</ecNumber>
    </submittedName>
</protein>
<evidence type="ECO:0000313" key="3">
    <source>
        <dbReference type="Proteomes" id="UP000189475"/>
    </source>
</evidence>
<dbReference type="Gene3D" id="3.90.190.10">
    <property type="entry name" value="Protein tyrosine phosphatase superfamily"/>
    <property type="match status" value="1"/>
</dbReference>
<accession>A0A1R4B1N6</accession>
<name>A0A1R4B1N6_9VIBR</name>
<keyword evidence="2" id="KW-0378">Hydrolase</keyword>
<dbReference type="OrthoDB" id="9802771at2"/>
<dbReference type="InterPro" id="IPR005939">
    <property type="entry name" value="BLH_phosphatase-like"/>
</dbReference>
<proteinExistence type="predicted"/>
<dbReference type="STRING" id="1918946.VPAL9027_00775"/>
<dbReference type="EMBL" id="FUFT01000002">
    <property type="protein sequence ID" value="SJL82834.1"/>
    <property type="molecule type" value="Genomic_DNA"/>
</dbReference>
<dbReference type="Proteomes" id="UP000189475">
    <property type="component" value="Unassembled WGS sequence"/>
</dbReference>